<dbReference type="Proteomes" id="UP001592530">
    <property type="component" value="Unassembled WGS sequence"/>
</dbReference>
<feature type="transmembrane region" description="Helical" evidence="9">
    <location>
        <begin position="160"/>
        <end position="182"/>
    </location>
</feature>
<feature type="transmembrane region" description="Helical" evidence="9">
    <location>
        <begin position="252"/>
        <end position="269"/>
    </location>
</feature>
<dbReference type="RefSeq" id="WP_380552912.1">
    <property type="nucleotide sequence ID" value="NZ_JBHEZY010000004.1"/>
</dbReference>
<dbReference type="PANTHER" id="PTHR34820">
    <property type="entry name" value="INNER MEMBRANE PROTEIN YEBZ"/>
    <property type="match status" value="1"/>
</dbReference>
<dbReference type="SUPFAM" id="SSF81296">
    <property type="entry name" value="E set domains"/>
    <property type="match status" value="1"/>
</dbReference>
<keyword evidence="5" id="KW-0732">Signal</keyword>
<evidence type="ECO:0000256" key="2">
    <source>
        <dbReference type="ARBA" id="ARBA00022475"/>
    </source>
</evidence>
<dbReference type="EMBL" id="JBHEZY010000004">
    <property type="protein sequence ID" value="MFC1431833.1"/>
    <property type="molecule type" value="Genomic_DNA"/>
</dbReference>
<feature type="transmembrane region" description="Helical" evidence="9">
    <location>
        <begin position="203"/>
        <end position="224"/>
    </location>
</feature>
<evidence type="ECO:0000256" key="4">
    <source>
        <dbReference type="ARBA" id="ARBA00022723"/>
    </source>
</evidence>
<feature type="transmembrane region" description="Helical" evidence="9">
    <location>
        <begin position="308"/>
        <end position="336"/>
    </location>
</feature>
<keyword evidence="7" id="KW-0186">Copper</keyword>
<feature type="transmembrane region" description="Helical" evidence="9">
    <location>
        <begin position="276"/>
        <end position="296"/>
    </location>
</feature>
<dbReference type="InterPro" id="IPR008457">
    <property type="entry name" value="Cu-R_CopD_dom"/>
</dbReference>
<feature type="domain" description="CopC" evidence="10">
    <location>
        <begin position="38"/>
        <end position="135"/>
    </location>
</feature>
<dbReference type="InterPro" id="IPR014756">
    <property type="entry name" value="Ig_E-set"/>
</dbReference>
<evidence type="ECO:0000256" key="7">
    <source>
        <dbReference type="ARBA" id="ARBA00023008"/>
    </source>
</evidence>
<evidence type="ECO:0000256" key="8">
    <source>
        <dbReference type="ARBA" id="ARBA00023136"/>
    </source>
</evidence>
<comment type="subcellular location">
    <subcellularLocation>
        <location evidence="1">Cell membrane</location>
        <topology evidence="1">Multi-pass membrane protein</topology>
    </subcellularLocation>
</comment>
<keyword evidence="4" id="KW-0479">Metal-binding</keyword>
<dbReference type="InterPro" id="IPR032694">
    <property type="entry name" value="CopC/D"/>
</dbReference>
<evidence type="ECO:0000256" key="9">
    <source>
        <dbReference type="SAM" id="Phobius"/>
    </source>
</evidence>
<evidence type="ECO:0000313" key="12">
    <source>
        <dbReference type="EMBL" id="MFC1431833.1"/>
    </source>
</evidence>
<evidence type="ECO:0000256" key="6">
    <source>
        <dbReference type="ARBA" id="ARBA00022989"/>
    </source>
</evidence>
<dbReference type="Gene3D" id="2.60.40.1220">
    <property type="match status" value="1"/>
</dbReference>
<name>A0ABV6X1F6_9ACTN</name>
<accession>A0ABV6X1F6</accession>
<organism evidence="12 13">
    <name type="scientific">Streptacidiphilus alkalitolerans</name>
    <dbReference type="NCBI Taxonomy" id="3342712"/>
    <lineage>
        <taxon>Bacteria</taxon>
        <taxon>Bacillati</taxon>
        <taxon>Actinomycetota</taxon>
        <taxon>Actinomycetes</taxon>
        <taxon>Kitasatosporales</taxon>
        <taxon>Streptomycetaceae</taxon>
        <taxon>Streptacidiphilus</taxon>
    </lineage>
</organism>
<keyword evidence="2" id="KW-1003">Cell membrane</keyword>
<gene>
    <name evidence="12" type="ORF">ACEZDB_14375</name>
</gene>
<keyword evidence="6 9" id="KW-1133">Transmembrane helix</keyword>
<dbReference type="Pfam" id="PF04234">
    <property type="entry name" value="CopC"/>
    <property type="match status" value="1"/>
</dbReference>
<evidence type="ECO:0000259" key="10">
    <source>
        <dbReference type="Pfam" id="PF04234"/>
    </source>
</evidence>
<feature type="transmembrane region" description="Helical" evidence="9">
    <location>
        <begin position="441"/>
        <end position="460"/>
    </location>
</feature>
<keyword evidence="3 9" id="KW-0812">Transmembrane</keyword>
<evidence type="ECO:0000259" key="11">
    <source>
        <dbReference type="Pfam" id="PF05425"/>
    </source>
</evidence>
<evidence type="ECO:0000256" key="1">
    <source>
        <dbReference type="ARBA" id="ARBA00004651"/>
    </source>
</evidence>
<reference evidence="12 13" key="1">
    <citation type="submission" date="2024-09" db="EMBL/GenBank/DDBJ databases">
        <authorList>
            <person name="Lee S.D."/>
        </authorList>
    </citation>
    <scope>NUCLEOTIDE SEQUENCE [LARGE SCALE GENOMIC DNA]</scope>
    <source>
        <strain evidence="12 13">N1-3</strain>
    </source>
</reference>
<evidence type="ECO:0000313" key="13">
    <source>
        <dbReference type="Proteomes" id="UP001592530"/>
    </source>
</evidence>
<feature type="transmembrane region" description="Helical" evidence="9">
    <location>
        <begin position="402"/>
        <end position="421"/>
    </location>
</feature>
<dbReference type="PANTHER" id="PTHR34820:SF4">
    <property type="entry name" value="INNER MEMBRANE PROTEIN YEBZ"/>
    <property type="match status" value="1"/>
</dbReference>
<dbReference type="InterPro" id="IPR014755">
    <property type="entry name" value="Cu-Rt/internalin_Ig-like"/>
</dbReference>
<protein>
    <submittedName>
        <fullName evidence="12">Copper resistance CopC/CopD family protein</fullName>
    </submittedName>
</protein>
<evidence type="ECO:0000256" key="5">
    <source>
        <dbReference type="ARBA" id="ARBA00022729"/>
    </source>
</evidence>
<sequence>MPLTATSAPLRRLTAAIVLAFALALGGQLALAGPAAAHADLVSSSPSDGAVLASEPARVTLLFSEEVTLRLSSVKVVGPDGRRVDSGTPQAAGSGEDGLTVGLTADQQQGTFVLDWLATAADDGHATSGTLTFSVGAPSRAAAATGFAAPDRVTDAVLDLAIWAGLAGLALLVGCAAIRLHCLPAVTDAGTDAGADAPFAADLRWPATLGWAALLAGTLVQLFSYGPSTQRESLAHIMDRSLLSATLSTHEGHTLVARIILLALIAAVGEIVLRRVAGVVSVVAATVLTLALAATWSEISHASSGSLVPLALAVTTLHVTAMAVWAGGLFTIAVLLTRATRAERAAPAPRRTRADVGPDLGSTTARFSRLALCSVAVLAATGLYQAFREVGSFAALTGTPYGRLLLVKTAVFLLVIAIAAWSRTLVSRARERSSVALRRSILFELAGVTAVLVVTVLLIGNAPARDARKAQVTGTGTGTVAAQRR</sequence>
<evidence type="ECO:0000256" key="3">
    <source>
        <dbReference type="ARBA" id="ARBA00022692"/>
    </source>
</evidence>
<dbReference type="Pfam" id="PF05425">
    <property type="entry name" value="CopD"/>
    <property type="match status" value="1"/>
</dbReference>
<keyword evidence="8 9" id="KW-0472">Membrane</keyword>
<feature type="domain" description="Copper resistance protein D" evidence="11">
    <location>
        <begin position="363"/>
        <end position="458"/>
    </location>
</feature>
<proteinExistence type="predicted"/>
<comment type="caution">
    <text evidence="12">The sequence shown here is derived from an EMBL/GenBank/DDBJ whole genome shotgun (WGS) entry which is preliminary data.</text>
</comment>
<dbReference type="InterPro" id="IPR007348">
    <property type="entry name" value="CopC_dom"/>
</dbReference>